<dbReference type="Proteomes" id="UP000799757">
    <property type="component" value="Unassembled WGS sequence"/>
</dbReference>
<dbReference type="EMBL" id="MU003109">
    <property type="protein sequence ID" value="KAF2785450.1"/>
    <property type="molecule type" value="Genomic_DNA"/>
</dbReference>
<evidence type="ECO:0000313" key="2">
    <source>
        <dbReference type="EMBL" id="KAF2785450.1"/>
    </source>
</evidence>
<dbReference type="OrthoDB" id="3795015at2759"/>
<reference evidence="2" key="1">
    <citation type="journal article" date="2020" name="Stud. Mycol.">
        <title>101 Dothideomycetes genomes: a test case for predicting lifestyles and emergence of pathogens.</title>
        <authorList>
            <person name="Haridas S."/>
            <person name="Albert R."/>
            <person name="Binder M."/>
            <person name="Bloem J."/>
            <person name="Labutti K."/>
            <person name="Salamov A."/>
            <person name="Andreopoulos B."/>
            <person name="Baker S."/>
            <person name="Barry K."/>
            <person name="Bills G."/>
            <person name="Bluhm B."/>
            <person name="Cannon C."/>
            <person name="Castanera R."/>
            <person name="Culley D."/>
            <person name="Daum C."/>
            <person name="Ezra D."/>
            <person name="Gonzalez J."/>
            <person name="Henrissat B."/>
            <person name="Kuo A."/>
            <person name="Liang C."/>
            <person name="Lipzen A."/>
            <person name="Lutzoni F."/>
            <person name="Magnuson J."/>
            <person name="Mondo S."/>
            <person name="Nolan M."/>
            <person name="Ohm R."/>
            <person name="Pangilinan J."/>
            <person name="Park H.-J."/>
            <person name="Ramirez L."/>
            <person name="Alfaro M."/>
            <person name="Sun H."/>
            <person name="Tritt A."/>
            <person name="Yoshinaga Y."/>
            <person name="Zwiers L.-H."/>
            <person name="Turgeon B."/>
            <person name="Goodwin S."/>
            <person name="Spatafora J."/>
            <person name="Crous P."/>
            <person name="Grigoriev I."/>
        </authorList>
    </citation>
    <scope>NUCLEOTIDE SEQUENCE</scope>
    <source>
        <strain evidence="2">CBS 109.77</strain>
    </source>
</reference>
<sequence>MWISFALGFRLVLILVPLFIPLVSSSRNLHGQLLITPPPSRPTLCPTVNVLARQESCQFGQCGEECLSQGAFCCGPAGTSASVPLWICDNGACITSVRGTTGIVDCYDPDNPSGTTQSCIDLRATTSCNPTDRCYTW</sequence>
<organism evidence="2 3">
    <name type="scientific">Melanomma pulvis-pyrius CBS 109.77</name>
    <dbReference type="NCBI Taxonomy" id="1314802"/>
    <lineage>
        <taxon>Eukaryota</taxon>
        <taxon>Fungi</taxon>
        <taxon>Dikarya</taxon>
        <taxon>Ascomycota</taxon>
        <taxon>Pezizomycotina</taxon>
        <taxon>Dothideomycetes</taxon>
        <taxon>Pleosporomycetidae</taxon>
        <taxon>Pleosporales</taxon>
        <taxon>Melanommataceae</taxon>
        <taxon>Melanomma</taxon>
    </lineage>
</organism>
<evidence type="ECO:0000313" key="3">
    <source>
        <dbReference type="Proteomes" id="UP000799757"/>
    </source>
</evidence>
<name>A0A6A6WN14_9PLEO</name>
<feature type="signal peptide" evidence="1">
    <location>
        <begin position="1"/>
        <end position="25"/>
    </location>
</feature>
<evidence type="ECO:0000256" key="1">
    <source>
        <dbReference type="SAM" id="SignalP"/>
    </source>
</evidence>
<gene>
    <name evidence="2" type="ORF">K505DRAFT_369309</name>
</gene>
<proteinExistence type="predicted"/>
<accession>A0A6A6WN14</accession>
<keyword evidence="1" id="KW-0732">Signal</keyword>
<dbReference type="AlphaFoldDB" id="A0A6A6WN14"/>
<protein>
    <submittedName>
        <fullName evidence="2">Uncharacterized protein</fullName>
    </submittedName>
</protein>
<feature type="chain" id="PRO_5025650897" evidence="1">
    <location>
        <begin position="26"/>
        <end position="137"/>
    </location>
</feature>
<keyword evidence="3" id="KW-1185">Reference proteome</keyword>